<name>A0A8B8M4G9_ABRPR</name>
<sequence length="332" mass="38138">MSNDDPWANLQSDMLNQIVKYIHSYEDYARLRLVCKPWSLTLTKTPEHKYPWLVTLPSVEDSIETHGLREKEINQMRLPQMQNHVFRGSSCGFLVILGLLDGSLHLLNPFTKVSFDLSPISTLPDIANYLPDYFVNEYVMRDMVDGSTATVERIHMNNTSVYKIIISSPPDRDTHDFRAVVIYGDHCRLGFYRLAVVIYQRRKHHLAAHGNGRLLMVGMHYAFTRNPGSYAYQTNNFNIYMLTKNEPEWSRLYNLGNYALVLGLNSSISTIPQAFTYTKPNHIYYTDNLLEHHHVKDVGGHDIGVFDLESGSNSQLFPAAQFLLPPPVWLCQ</sequence>
<reference evidence="3" key="2">
    <citation type="submission" date="2025-08" db="UniProtKB">
        <authorList>
            <consortium name="RefSeq"/>
        </authorList>
    </citation>
    <scope>IDENTIFICATION</scope>
    <source>
        <tissue evidence="3">Young leaves</tissue>
    </source>
</reference>
<gene>
    <name evidence="3" type="primary">LOC113870461</name>
</gene>
<dbReference type="Pfam" id="PF03478">
    <property type="entry name" value="Beta-prop_KIB1-4"/>
    <property type="match status" value="2"/>
</dbReference>
<organism evidence="2 3">
    <name type="scientific">Abrus precatorius</name>
    <name type="common">Indian licorice</name>
    <name type="synonym">Glycine abrus</name>
    <dbReference type="NCBI Taxonomy" id="3816"/>
    <lineage>
        <taxon>Eukaryota</taxon>
        <taxon>Viridiplantae</taxon>
        <taxon>Streptophyta</taxon>
        <taxon>Embryophyta</taxon>
        <taxon>Tracheophyta</taxon>
        <taxon>Spermatophyta</taxon>
        <taxon>Magnoliopsida</taxon>
        <taxon>eudicotyledons</taxon>
        <taxon>Gunneridae</taxon>
        <taxon>Pentapetalae</taxon>
        <taxon>rosids</taxon>
        <taxon>fabids</taxon>
        <taxon>Fabales</taxon>
        <taxon>Fabaceae</taxon>
        <taxon>Papilionoideae</taxon>
        <taxon>50 kb inversion clade</taxon>
        <taxon>NPAAA clade</taxon>
        <taxon>indigoferoid/millettioid clade</taxon>
        <taxon>Abreae</taxon>
        <taxon>Abrus</taxon>
    </lineage>
</organism>
<dbReference type="PANTHER" id="PTHR44259">
    <property type="entry name" value="OS07G0183000 PROTEIN-RELATED"/>
    <property type="match status" value="1"/>
</dbReference>
<dbReference type="Proteomes" id="UP000694853">
    <property type="component" value="Unplaced"/>
</dbReference>
<feature type="domain" description="KIB1-4 beta-propeller" evidence="1">
    <location>
        <begin position="201"/>
        <end position="307"/>
    </location>
</feature>
<evidence type="ECO:0000313" key="2">
    <source>
        <dbReference type="Proteomes" id="UP000694853"/>
    </source>
</evidence>
<dbReference type="GeneID" id="113870461"/>
<dbReference type="KEGG" id="aprc:113870461"/>
<keyword evidence="2" id="KW-1185">Reference proteome</keyword>
<evidence type="ECO:0000259" key="1">
    <source>
        <dbReference type="Pfam" id="PF03478"/>
    </source>
</evidence>
<dbReference type="RefSeq" id="XP_027362853.1">
    <property type="nucleotide sequence ID" value="XM_027507052.1"/>
</dbReference>
<reference evidence="2" key="1">
    <citation type="journal article" date="2019" name="Toxins">
        <title>Detection of Abrin-Like and Prepropulchellin-Like Toxin Genes and Transcripts Using Whole Genome Sequencing and Full-Length Transcript Sequencing of Abrus precatorius.</title>
        <authorList>
            <person name="Hovde B.T."/>
            <person name="Daligault H.E."/>
            <person name="Hanschen E.R."/>
            <person name="Kunde Y.A."/>
            <person name="Johnson M.B."/>
            <person name="Starkenburg S.R."/>
            <person name="Johnson S.L."/>
        </authorList>
    </citation>
    <scope>NUCLEOTIDE SEQUENCE [LARGE SCALE GENOMIC DNA]</scope>
</reference>
<protein>
    <submittedName>
        <fullName evidence="3">Uncharacterized protein LOC113870461</fullName>
    </submittedName>
</protein>
<dbReference type="InterPro" id="IPR050942">
    <property type="entry name" value="F-box_BR-signaling"/>
</dbReference>
<proteinExistence type="predicted"/>
<dbReference type="AlphaFoldDB" id="A0A8B8M4G9"/>
<dbReference type="InterPro" id="IPR005174">
    <property type="entry name" value="KIB1-4_b-propeller"/>
</dbReference>
<feature type="domain" description="KIB1-4 beta-propeller" evidence="1">
    <location>
        <begin position="69"/>
        <end position="193"/>
    </location>
</feature>
<evidence type="ECO:0000313" key="3">
    <source>
        <dbReference type="RefSeq" id="XP_027362853.1"/>
    </source>
</evidence>
<accession>A0A8B8M4G9</accession>
<dbReference type="OrthoDB" id="642536at2759"/>